<dbReference type="InterPro" id="IPR011050">
    <property type="entry name" value="Pectin_lyase_fold/virulence"/>
</dbReference>
<evidence type="ECO:0000313" key="2">
    <source>
        <dbReference type="EMBL" id="BDS11213.1"/>
    </source>
</evidence>
<keyword evidence="3" id="KW-1185">Reference proteome</keyword>
<dbReference type="SUPFAM" id="SSF51126">
    <property type="entry name" value="Pectin lyase-like"/>
    <property type="match status" value="1"/>
</dbReference>
<dbReference type="EMBL" id="AP026867">
    <property type="protein sequence ID" value="BDS11213.1"/>
    <property type="molecule type" value="Genomic_DNA"/>
</dbReference>
<dbReference type="InterPro" id="IPR026444">
    <property type="entry name" value="Secre_tail"/>
</dbReference>
<reference evidence="2" key="1">
    <citation type="submission" date="2022-09" db="EMBL/GenBank/DDBJ databases">
        <title>Aureispira anguillicida sp. nov., isolated from Leptocephalus of Japanese eel Anguilla japonica.</title>
        <authorList>
            <person name="Yuasa K."/>
            <person name="Mekata T."/>
            <person name="Ikunari K."/>
        </authorList>
    </citation>
    <scope>NUCLEOTIDE SEQUENCE</scope>
    <source>
        <strain evidence="2">EL160426</strain>
    </source>
</reference>
<dbReference type="KEGG" id="aup:AsAng_0019250"/>
<dbReference type="RefSeq" id="WP_264792416.1">
    <property type="nucleotide sequence ID" value="NZ_AP026867.1"/>
</dbReference>
<proteinExistence type="predicted"/>
<dbReference type="NCBIfam" id="TIGR04183">
    <property type="entry name" value="Por_Secre_tail"/>
    <property type="match status" value="1"/>
</dbReference>
<dbReference type="Pfam" id="PF18962">
    <property type="entry name" value="Por_Secre_tail"/>
    <property type="match status" value="1"/>
</dbReference>
<dbReference type="AlphaFoldDB" id="A0A915YDR2"/>
<protein>
    <submittedName>
        <fullName evidence="2">T9SS type A sorting domain-containing protein</fullName>
    </submittedName>
</protein>
<name>A0A915YDR2_9BACT</name>
<evidence type="ECO:0000313" key="3">
    <source>
        <dbReference type="Proteomes" id="UP001060919"/>
    </source>
</evidence>
<evidence type="ECO:0000259" key="1">
    <source>
        <dbReference type="Pfam" id="PF18962"/>
    </source>
</evidence>
<organism evidence="2 3">
    <name type="scientific">Aureispira anguillae</name>
    <dbReference type="NCBI Taxonomy" id="2864201"/>
    <lineage>
        <taxon>Bacteria</taxon>
        <taxon>Pseudomonadati</taxon>
        <taxon>Bacteroidota</taxon>
        <taxon>Saprospiria</taxon>
        <taxon>Saprospirales</taxon>
        <taxon>Saprospiraceae</taxon>
        <taxon>Aureispira</taxon>
    </lineage>
</organism>
<sequence>MKHFFSLIFFLGAIQAWGNTYWVTSVSNSGAGSLRSAAAATVNTAGDTIRFHPNLLNNGSVTITVSSPINLGEVVLIGLYNATDTVYVSGGGTSRVFTVQDYQIPFAISANQKKRTTIDSICVKDGYKYQSGGGYGGGIFFGGSTPTSIPSYRYMITQELIVKNSVFKNNYANSKGGAISISSSGVGQLINKKLEVHNSKFENNDSHEGGAIGLTYYVASGSEKRRLDLTVIGCFFYRNSSVGEGSAILVQEGSYFSSSASRSIVTSVNTSINKSTFYRNTGGQSVVRQYTSRSRSNCSVRTSTFTNNAGRAVDFRANSSFEANLNIINSTLMQGANYYASPFNPYHGNTGFYHKFKSISSIILGGVSSNPSQYYTPTHSIFSSSGLNLGPLQDNGGTTLTRLPMWGSTAINAGNPSDFSSAQNGFIRDARRDVGAAEFDCGHRMLIDSSICYGDTIYWGSQVATTAGAYFDTLTNVMGCDSILVLLLNVSNSTSGVDAQTACDTYTWIDGNTYTSSNNTATHTLTNAAGCDSVVTLNLTILNSTSGVDAQTACDTYTWIDGNTYTSSNNTATHTLTNAAGCDSVVTLNLTILNSTSGVDAQTACDTYTWIDGNVYTSSNNTATHTLTNAAGCDSVVTLNLTILNSTSGVDAQTACDTYTWIDGNTYTSSNNTATHTLTNAAGCDSVVTLNLTILNSTSGVDAQTACDTYTWIDGNTYTSSNNTATHTLTNAAGCDSVVTLNLTILNSTSGVDAQTACDTYTWIDGNVYTSSNNTATHTLTNAAGCDSVVTLNLTILNSTSGVDAQTACDTYTWIDGNTYTSSNNTATHTLTNAAGCDSVVTLNLTILNSTSGVDAQTACDTYTWIDGNVYTSSNNTATHTLTNAAGCDSVVTLNLTILNSTSGVDAQTACDTYTWIDGNTYTSSNNTATHTLTNAAGCDSVVTLNLTILNSTSGVDVQTACDTYTWIDGNTYTSSNNTATHTLTNAAGCDSVVTLNLTILNSTSGVDAQTACDTYTWIDGNVYTSSNNTATHTLTNAAGCDSVVTLNLTITNLDVTVAINGTTLIANQAGVNYQWINCDSLNVPIAGATNQSFVPTSNGNYAVILSNTNCVDTSNCVNFTNLSIGTIAKETLSFKIYPTPTKDYLTIELKSSQDVAIEILDINGRVLLQQAYQAAKQIELPVERLITGVYFVKVETKGNVQIVKMIKE</sequence>
<gene>
    <name evidence="2" type="ORF">AsAng_0019250</name>
</gene>
<dbReference type="Proteomes" id="UP001060919">
    <property type="component" value="Chromosome"/>
</dbReference>
<dbReference type="NCBIfam" id="NF041518">
    <property type="entry name" value="choice_anch_Q"/>
    <property type="match status" value="1"/>
</dbReference>
<accession>A0A915YDR2</accession>
<dbReference type="InterPro" id="IPR059226">
    <property type="entry name" value="Choice_anch_Q_dom"/>
</dbReference>
<feature type="domain" description="Secretion system C-terminal sorting" evidence="1">
    <location>
        <begin position="1137"/>
        <end position="1207"/>
    </location>
</feature>